<keyword evidence="3 8" id="KW-0812">Transmembrane</keyword>
<evidence type="ECO:0000313" key="12">
    <source>
        <dbReference type="Proteomes" id="UP001268683"/>
    </source>
</evidence>
<dbReference type="InterPro" id="IPR025857">
    <property type="entry name" value="MacB_PCD"/>
</dbReference>
<feature type="region of interest" description="Disordered" evidence="7">
    <location>
        <begin position="206"/>
        <end position="230"/>
    </location>
</feature>
<dbReference type="PANTHER" id="PTHR30572">
    <property type="entry name" value="MEMBRANE COMPONENT OF TRANSPORTER-RELATED"/>
    <property type="match status" value="1"/>
</dbReference>
<dbReference type="PANTHER" id="PTHR30572:SF4">
    <property type="entry name" value="ABC TRANSPORTER PERMEASE YTRF"/>
    <property type="match status" value="1"/>
</dbReference>
<feature type="transmembrane region" description="Helical" evidence="8">
    <location>
        <begin position="18"/>
        <end position="37"/>
    </location>
</feature>
<dbReference type="GO" id="GO:0022857">
    <property type="term" value="F:transmembrane transporter activity"/>
    <property type="evidence" value="ECO:0007669"/>
    <property type="project" value="TreeGrafter"/>
</dbReference>
<keyword evidence="4 8" id="KW-1133">Transmembrane helix</keyword>
<feature type="transmembrane region" description="Helical" evidence="8">
    <location>
        <begin position="300"/>
        <end position="319"/>
    </location>
</feature>
<name>A0AA52ELE5_9PROT</name>
<keyword evidence="2" id="KW-1003">Cell membrane</keyword>
<reference evidence="11" key="1">
    <citation type="submission" date="2023-04" db="EMBL/GenBank/DDBJ databases">
        <title>Complete genome sequence of Temperatibacter marinus.</title>
        <authorList>
            <person name="Rong J.-C."/>
            <person name="Yi M.-L."/>
            <person name="Zhao Q."/>
        </authorList>
    </citation>
    <scope>NUCLEOTIDE SEQUENCE</scope>
    <source>
        <strain evidence="11">NBRC 110045</strain>
    </source>
</reference>
<dbReference type="EMBL" id="CP123872">
    <property type="protein sequence ID" value="WND04166.1"/>
    <property type="molecule type" value="Genomic_DNA"/>
</dbReference>
<keyword evidence="5 8" id="KW-0472">Membrane</keyword>
<dbReference type="AlphaFoldDB" id="A0AA52ELE5"/>
<dbReference type="Proteomes" id="UP001268683">
    <property type="component" value="Chromosome"/>
</dbReference>
<evidence type="ECO:0000256" key="8">
    <source>
        <dbReference type="SAM" id="Phobius"/>
    </source>
</evidence>
<evidence type="ECO:0000256" key="3">
    <source>
        <dbReference type="ARBA" id="ARBA00022692"/>
    </source>
</evidence>
<evidence type="ECO:0000256" key="5">
    <source>
        <dbReference type="ARBA" id="ARBA00023136"/>
    </source>
</evidence>
<feature type="domain" description="MacB-like periplasmic core" evidence="10">
    <location>
        <begin position="18"/>
        <end position="196"/>
    </location>
</feature>
<sequence length="427" mass="46994">MVFKLAWATIKHKPLSNLLTVFTLAIAVALISILLQFSGHMDQRLQKDFARIDMVVGAKGSPMQIVLSSVMHVDIPTGNIPLSEVKMIRSHRFVESAVPIALGDSYAGYRLVGSSLDFFKLYDVDYAAGSHWNKSHQVVIGAETARVLDLQLGSKFESAHGVTDGGASHDHVDYEVVGILKPTGSIVDRLLLTSIESIWLAHGQNTHASSDHEESQTQGHNDDRDQHHHDENHSAEFDIWSVEAKDKEVTALLLQYRSPVAAITLPQVINKRPGLQAAIPSFEIARLYNLLSGFFQVAELIGLILILIGGLSIFTTLSQTSSQKMYDIALLRARGMKASWVFIQLLLEGIILAFFSVFIGIGLGHLATFAAFYSFEAFQNVNMDGTTFYLSEVQLIVVTFAIAIVAVLWPAVKGFRVDPQILLKNGK</sequence>
<feature type="compositionally biased region" description="Basic and acidic residues" evidence="7">
    <location>
        <begin position="209"/>
        <end position="230"/>
    </location>
</feature>
<dbReference type="GO" id="GO:0005886">
    <property type="term" value="C:plasma membrane"/>
    <property type="evidence" value="ECO:0007669"/>
    <property type="project" value="UniProtKB-SubCell"/>
</dbReference>
<dbReference type="InterPro" id="IPR003838">
    <property type="entry name" value="ABC3_permease_C"/>
</dbReference>
<organism evidence="11 12">
    <name type="scientific">Temperatibacter marinus</name>
    <dbReference type="NCBI Taxonomy" id="1456591"/>
    <lineage>
        <taxon>Bacteria</taxon>
        <taxon>Pseudomonadati</taxon>
        <taxon>Pseudomonadota</taxon>
        <taxon>Alphaproteobacteria</taxon>
        <taxon>Kordiimonadales</taxon>
        <taxon>Temperatibacteraceae</taxon>
        <taxon>Temperatibacter</taxon>
    </lineage>
</organism>
<dbReference type="KEGG" id="tmk:QGN29_09635"/>
<evidence type="ECO:0000256" key="4">
    <source>
        <dbReference type="ARBA" id="ARBA00022989"/>
    </source>
</evidence>
<dbReference type="Pfam" id="PF12704">
    <property type="entry name" value="MacB_PCD"/>
    <property type="match status" value="1"/>
</dbReference>
<evidence type="ECO:0000259" key="9">
    <source>
        <dbReference type="Pfam" id="PF02687"/>
    </source>
</evidence>
<evidence type="ECO:0000256" key="6">
    <source>
        <dbReference type="ARBA" id="ARBA00038076"/>
    </source>
</evidence>
<feature type="domain" description="ABC3 transporter permease C-terminal" evidence="9">
    <location>
        <begin position="301"/>
        <end position="407"/>
    </location>
</feature>
<comment type="similarity">
    <text evidence="6">Belongs to the ABC-4 integral membrane protein family.</text>
</comment>
<evidence type="ECO:0000259" key="10">
    <source>
        <dbReference type="Pfam" id="PF12704"/>
    </source>
</evidence>
<protein>
    <submittedName>
        <fullName evidence="11">ABC transporter permease</fullName>
    </submittedName>
</protein>
<proteinExistence type="inferred from homology"/>
<accession>A0AA52ELE5</accession>
<gene>
    <name evidence="11" type="ORF">QGN29_09635</name>
</gene>
<evidence type="ECO:0000313" key="11">
    <source>
        <dbReference type="EMBL" id="WND04166.1"/>
    </source>
</evidence>
<evidence type="ECO:0000256" key="1">
    <source>
        <dbReference type="ARBA" id="ARBA00004651"/>
    </source>
</evidence>
<evidence type="ECO:0000256" key="7">
    <source>
        <dbReference type="SAM" id="MobiDB-lite"/>
    </source>
</evidence>
<keyword evidence="12" id="KW-1185">Reference proteome</keyword>
<feature type="transmembrane region" description="Helical" evidence="8">
    <location>
        <begin position="340"/>
        <end position="373"/>
    </location>
</feature>
<dbReference type="Pfam" id="PF02687">
    <property type="entry name" value="FtsX"/>
    <property type="match status" value="1"/>
</dbReference>
<feature type="transmembrane region" description="Helical" evidence="8">
    <location>
        <begin position="393"/>
        <end position="412"/>
    </location>
</feature>
<evidence type="ECO:0000256" key="2">
    <source>
        <dbReference type="ARBA" id="ARBA00022475"/>
    </source>
</evidence>
<dbReference type="InterPro" id="IPR050250">
    <property type="entry name" value="Macrolide_Exporter_MacB"/>
</dbReference>
<comment type="subcellular location">
    <subcellularLocation>
        <location evidence="1">Cell membrane</location>
        <topology evidence="1">Multi-pass membrane protein</topology>
    </subcellularLocation>
</comment>
<dbReference type="RefSeq" id="WP_310800030.1">
    <property type="nucleotide sequence ID" value="NZ_CP123872.1"/>
</dbReference>